<feature type="chain" id="PRO_5019792696" evidence="1">
    <location>
        <begin position="23"/>
        <end position="176"/>
    </location>
</feature>
<dbReference type="AlphaFoldDB" id="A0A495X564"/>
<feature type="signal peptide" evidence="1">
    <location>
        <begin position="1"/>
        <end position="22"/>
    </location>
</feature>
<name>A0A495X564_9PSEU</name>
<protein>
    <submittedName>
        <fullName evidence="2">Uncharacterized protein</fullName>
    </submittedName>
</protein>
<dbReference type="Proteomes" id="UP000272729">
    <property type="component" value="Unassembled WGS sequence"/>
</dbReference>
<dbReference type="EMBL" id="RBXR01000001">
    <property type="protein sequence ID" value="RKT69077.1"/>
    <property type="molecule type" value="Genomic_DNA"/>
</dbReference>
<dbReference type="OrthoDB" id="5194315at2"/>
<keyword evidence="3" id="KW-1185">Reference proteome</keyword>
<gene>
    <name evidence="2" type="ORF">DFJ66_2270</name>
</gene>
<proteinExistence type="predicted"/>
<sequence length="176" mass="19678">MKRKVFALLALLLLLGAAPAAADEATAWTKKCYDGLGNDRKIDLPWKTDLNIYGMPCVYRSGSKLYAEVELLTAEAEIPAVGSGHKFDGFHLTAVLERHKNGQSADQDEIIKIERCDFKDELNATWGPHLYCKTEVYTGYNSDYEYSADGWLQYDVDNDGKGWLPIMELTGSPVIH</sequence>
<evidence type="ECO:0000256" key="1">
    <source>
        <dbReference type="SAM" id="SignalP"/>
    </source>
</evidence>
<comment type="caution">
    <text evidence="2">The sequence shown here is derived from an EMBL/GenBank/DDBJ whole genome shotgun (WGS) entry which is preliminary data.</text>
</comment>
<evidence type="ECO:0000313" key="3">
    <source>
        <dbReference type="Proteomes" id="UP000272729"/>
    </source>
</evidence>
<reference evidence="2 3" key="1">
    <citation type="submission" date="2018-10" db="EMBL/GenBank/DDBJ databases">
        <title>Sequencing the genomes of 1000 actinobacteria strains.</title>
        <authorList>
            <person name="Klenk H.-P."/>
        </authorList>
    </citation>
    <scope>NUCLEOTIDE SEQUENCE [LARGE SCALE GENOMIC DNA]</scope>
    <source>
        <strain evidence="2 3">DSM 43911</strain>
    </source>
</reference>
<accession>A0A495X564</accession>
<dbReference type="RefSeq" id="WP_121220545.1">
    <property type="nucleotide sequence ID" value="NZ_JBIUBA010000035.1"/>
</dbReference>
<organism evidence="2 3">
    <name type="scientific">Saccharothrix variisporea</name>
    <dbReference type="NCBI Taxonomy" id="543527"/>
    <lineage>
        <taxon>Bacteria</taxon>
        <taxon>Bacillati</taxon>
        <taxon>Actinomycetota</taxon>
        <taxon>Actinomycetes</taxon>
        <taxon>Pseudonocardiales</taxon>
        <taxon>Pseudonocardiaceae</taxon>
        <taxon>Saccharothrix</taxon>
    </lineage>
</organism>
<keyword evidence="1" id="KW-0732">Signal</keyword>
<evidence type="ECO:0000313" key="2">
    <source>
        <dbReference type="EMBL" id="RKT69077.1"/>
    </source>
</evidence>